<evidence type="ECO:0000313" key="3">
    <source>
        <dbReference type="EMBL" id="QEG34491.1"/>
    </source>
</evidence>
<keyword evidence="2" id="KW-0472">Membrane</keyword>
<dbReference type="AlphaFoldDB" id="A0A5B9QK15"/>
<accession>A0A5B9QK15</accession>
<proteinExistence type="predicted"/>
<evidence type="ECO:0000256" key="2">
    <source>
        <dbReference type="SAM" id="Phobius"/>
    </source>
</evidence>
<protein>
    <submittedName>
        <fullName evidence="3">Uncharacterized protein</fullName>
    </submittedName>
</protein>
<feature type="transmembrane region" description="Helical" evidence="2">
    <location>
        <begin position="38"/>
        <end position="58"/>
    </location>
</feature>
<organism evidence="3 4">
    <name type="scientific">Bythopirellula goksoeyrii</name>
    <dbReference type="NCBI Taxonomy" id="1400387"/>
    <lineage>
        <taxon>Bacteria</taxon>
        <taxon>Pseudomonadati</taxon>
        <taxon>Planctomycetota</taxon>
        <taxon>Planctomycetia</taxon>
        <taxon>Pirellulales</taxon>
        <taxon>Lacipirellulaceae</taxon>
        <taxon>Bythopirellula</taxon>
    </lineage>
</organism>
<keyword evidence="4" id="KW-1185">Reference proteome</keyword>
<dbReference type="Proteomes" id="UP000323917">
    <property type="component" value="Chromosome"/>
</dbReference>
<dbReference type="EMBL" id="CP042913">
    <property type="protein sequence ID" value="QEG34491.1"/>
    <property type="molecule type" value="Genomic_DNA"/>
</dbReference>
<gene>
    <name evidence="3" type="ORF">Pr1d_17710</name>
</gene>
<feature type="compositionally biased region" description="Basic and acidic residues" evidence="1">
    <location>
        <begin position="8"/>
        <end position="23"/>
    </location>
</feature>
<sequence>MRSLEFGVRNEQDNPSRDATRRREESLGARRWALVNRFLVCLFISVLSSLLLSLPLLYSCDA</sequence>
<keyword evidence="2" id="KW-0812">Transmembrane</keyword>
<reference evidence="3 4" key="1">
    <citation type="submission" date="2019-08" db="EMBL/GenBank/DDBJ databases">
        <title>Deep-cultivation of Planctomycetes and their phenomic and genomic characterization uncovers novel biology.</title>
        <authorList>
            <person name="Wiegand S."/>
            <person name="Jogler M."/>
            <person name="Boedeker C."/>
            <person name="Pinto D."/>
            <person name="Vollmers J."/>
            <person name="Rivas-Marin E."/>
            <person name="Kohn T."/>
            <person name="Peeters S.H."/>
            <person name="Heuer A."/>
            <person name="Rast P."/>
            <person name="Oberbeckmann S."/>
            <person name="Bunk B."/>
            <person name="Jeske O."/>
            <person name="Meyerdierks A."/>
            <person name="Storesund J.E."/>
            <person name="Kallscheuer N."/>
            <person name="Luecker S."/>
            <person name="Lage O.M."/>
            <person name="Pohl T."/>
            <person name="Merkel B.J."/>
            <person name="Hornburger P."/>
            <person name="Mueller R.-W."/>
            <person name="Bruemmer F."/>
            <person name="Labrenz M."/>
            <person name="Spormann A.M."/>
            <person name="Op den Camp H."/>
            <person name="Overmann J."/>
            <person name="Amann R."/>
            <person name="Jetten M.S.M."/>
            <person name="Mascher T."/>
            <person name="Medema M.H."/>
            <person name="Devos D.P."/>
            <person name="Kaster A.-K."/>
            <person name="Ovreas L."/>
            <person name="Rohde M."/>
            <person name="Galperin M.Y."/>
            <person name="Jogler C."/>
        </authorList>
    </citation>
    <scope>NUCLEOTIDE SEQUENCE [LARGE SCALE GENOMIC DNA]</scope>
    <source>
        <strain evidence="3 4">Pr1d</strain>
    </source>
</reference>
<feature type="region of interest" description="Disordered" evidence="1">
    <location>
        <begin position="1"/>
        <end position="23"/>
    </location>
</feature>
<name>A0A5B9QK15_9BACT</name>
<dbReference type="KEGG" id="bgok:Pr1d_17710"/>
<evidence type="ECO:0000313" key="4">
    <source>
        <dbReference type="Proteomes" id="UP000323917"/>
    </source>
</evidence>
<evidence type="ECO:0000256" key="1">
    <source>
        <dbReference type="SAM" id="MobiDB-lite"/>
    </source>
</evidence>
<keyword evidence="2" id="KW-1133">Transmembrane helix</keyword>